<protein>
    <submittedName>
        <fullName evidence="1">Uncharacterized protein</fullName>
    </submittedName>
</protein>
<dbReference type="Gene3D" id="2.80.10.50">
    <property type="match status" value="1"/>
</dbReference>
<evidence type="ECO:0000313" key="1">
    <source>
        <dbReference type="EMBL" id="KAK7051586.1"/>
    </source>
</evidence>
<comment type="caution">
    <text evidence="1">The sequence shown here is derived from an EMBL/GenBank/DDBJ whole genome shotgun (WGS) entry which is preliminary data.</text>
</comment>
<dbReference type="SUPFAM" id="SSF50370">
    <property type="entry name" value="Ricin B-like lectins"/>
    <property type="match status" value="1"/>
</dbReference>
<sequence length="155" mass="17733">MIPSYLRNIKFQIYHSYLKHTLYPQPISCNMRRRTVHGPVILSKTYIITNAEHANAAYLCNDQKGALVTTVNHRSATPEAAIKWELEQLSNKKYTIKNVKTGTYAGVKFEDKNSEVVSHKSETQWEIYEVKNGNYSYGVSLLVRVNMFPTFDVAG</sequence>
<keyword evidence="2" id="KW-1185">Reference proteome</keyword>
<evidence type="ECO:0000313" key="2">
    <source>
        <dbReference type="Proteomes" id="UP001383192"/>
    </source>
</evidence>
<reference evidence="1 2" key="1">
    <citation type="submission" date="2024-01" db="EMBL/GenBank/DDBJ databases">
        <title>A draft genome for a cacao thread blight-causing isolate of Paramarasmius palmivorus.</title>
        <authorList>
            <person name="Baruah I.K."/>
            <person name="Bukari Y."/>
            <person name="Amoako-Attah I."/>
            <person name="Meinhardt L.W."/>
            <person name="Bailey B.A."/>
            <person name="Cohen S.P."/>
        </authorList>
    </citation>
    <scope>NUCLEOTIDE SEQUENCE [LARGE SCALE GENOMIC DNA]</scope>
    <source>
        <strain evidence="1 2">GH-12</strain>
    </source>
</reference>
<dbReference type="AlphaFoldDB" id="A0AAW0DFE6"/>
<name>A0AAW0DFE6_9AGAR</name>
<proteinExistence type="predicted"/>
<accession>A0AAW0DFE6</accession>
<organism evidence="1 2">
    <name type="scientific">Paramarasmius palmivorus</name>
    <dbReference type="NCBI Taxonomy" id="297713"/>
    <lineage>
        <taxon>Eukaryota</taxon>
        <taxon>Fungi</taxon>
        <taxon>Dikarya</taxon>
        <taxon>Basidiomycota</taxon>
        <taxon>Agaricomycotina</taxon>
        <taxon>Agaricomycetes</taxon>
        <taxon>Agaricomycetidae</taxon>
        <taxon>Agaricales</taxon>
        <taxon>Marasmiineae</taxon>
        <taxon>Marasmiaceae</taxon>
        <taxon>Paramarasmius</taxon>
    </lineage>
</organism>
<dbReference type="EMBL" id="JAYKXP010000012">
    <property type="protein sequence ID" value="KAK7051586.1"/>
    <property type="molecule type" value="Genomic_DNA"/>
</dbReference>
<dbReference type="Proteomes" id="UP001383192">
    <property type="component" value="Unassembled WGS sequence"/>
</dbReference>
<gene>
    <name evidence="1" type="ORF">VNI00_004565</name>
</gene>
<dbReference type="InterPro" id="IPR035992">
    <property type="entry name" value="Ricin_B-like_lectins"/>
</dbReference>